<organism evidence="2 3">
    <name type="scientific">Candidatus Campbellbacteria bacterium CG22_combo_CG10-13_8_21_14_all_36_13</name>
    <dbReference type="NCBI Taxonomy" id="1974529"/>
    <lineage>
        <taxon>Bacteria</taxon>
        <taxon>Candidatus Campbelliibacteriota</taxon>
    </lineage>
</organism>
<evidence type="ECO:0000259" key="1">
    <source>
        <dbReference type="PROSITE" id="PS51061"/>
    </source>
</evidence>
<reference evidence="2 3" key="1">
    <citation type="submission" date="2017-09" db="EMBL/GenBank/DDBJ databases">
        <title>Depth-based differentiation of microbial function through sediment-hosted aquifers and enrichment of novel symbionts in the deep terrestrial subsurface.</title>
        <authorList>
            <person name="Probst A.J."/>
            <person name="Ladd B."/>
            <person name="Jarett J.K."/>
            <person name="Geller-Mcgrath D.E."/>
            <person name="Sieber C.M."/>
            <person name="Emerson J.B."/>
            <person name="Anantharaman K."/>
            <person name="Thomas B.C."/>
            <person name="Malmstrom R."/>
            <person name="Stieglmeier M."/>
            <person name="Klingl A."/>
            <person name="Woyke T."/>
            <person name="Ryan C.M."/>
            <person name="Banfield J.F."/>
        </authorList>
    </citation>
    <scope>NUCLEOTIDE SEQUENCE [LARGE SCALE GENOMIC DNA]</scope>
    <source>
        <strain evidence="2">CG22_combo_CG10-13_8_21_14_all_36_13</strain>
    </source>
</reference>
<dbReference type="InterPro" id="IPR001374">
    <property type="entry name" value="R3H_dom"/>
</dbReference>
<dbReference type="CDD" id="cd02644">
    <property type="entry name" value="R3H_jag"/>
    <property type="match status" value="1"/>
</dbReference>
<dbReference type="InterPro" id="IPR015946">
    <property type="entry name" value="KH_dom-like_a/b"/>
</dbReference>
<evidence type="ECO:0000313" key="3">
    <source>
        <dbReference type="Proteomes" id="UP000231143"/>
    </source>
</evidence>
<dbReference type="Gene3D" id="3.30.300.20">
    <property type="match status" value="1"/>
</dbReference>
<accession>A0A2H0DZ43</accession>
<dbReference type="InterPro" id="IPR034079">
    <property type="entry name" value="R3H_KhpB"/>
</dbReference>
<dbReference type="Pfam" id="PF01424">
    <property type="entry name" value="R3H"/>
    <property type="match status" value="1"/>
</dbReference>
<sequence length="156" mass="17791">MSTQIIKETINEFLSKMGVEIKSLSIEDSELPEYTKFLIDTPDSGILIGKDGEHLLALAYVLRKVVEKKFDNDELPKFFIDVGGYQANKIQKIQKVAQIMADRATAFKRDIELPPMSAYERMVIHSTLSETNNIATESEGQGRFRRVIVRYTETMN</sequence>
<dbReference type="AlphaFoldDB" id="A0A2H0DZ43"/>
<dbReference type="InterPro" id="IPR039247">
    <property type="entry name" value="KhpB"/>
</dbReference>
<dbReference type="PANTHER" id="PTHR35800">
    <property type="entry name" value="PROTEIN JAG"/>
    <property type="match status" value="1"/>
</dbReference>
<dbReference type="Proteomes" id="UP000231143">
    <property type="component" value="Unassembled WGS sequence"/>
</dbReference>
<dbReference type="GO" id="GO:0003723">
    <property type="term" value="F:RNA binding"/>
    <property type="evidence" value="ECO:0007669"/>
    <property type="project" value="InterPro"/>
</dbReference>
<feature type="domain" description="R3H" evidence="1">
    <location>
        <begin position="87"/>
        <end position="153"/>
    </location>
</feature>
<protein>
    <recommendedName>
        <fullName evidence="1">R3H domain-containing protein</fullName>
    </recommendedName>
</protein>
<dbReference type="PANTHER" id="PTHR35800:SF1">
    <property type="entry name" value="RNA-BINDING PROTEIN KHPB"/>
    <property type="match status" value="1"/>
</dbReference>
<dbReference type="EMBL" id="PCTT01000003">
    <property type="protein sequence ID" value="PIP87446.1"/>
    <property type="molecule type" value="Genomic_DNA"/>
</dbReference>
<dbReference type="SUPFAM" id="SSF82708">
    <property type="entry name" value="R3H domain"/>
    <property type="match status" value="1"/>
</dbReference>
<proteinExistence type="predicted"/>
<dbReference type="PROSITE" id="PS51061">
    <property type="entry name" value="R3H"/>
    <property type="match status" value="1"/>
</dbReference>
<evidence type="ECO:0000313" key="2">
    <source>
        <dbReference type="EMBL" id="PIP87446.1"/>
    </source>
</evidence>
<dbReference type="SMART" id="SM00393">
    <property type="entry name" value="R3H"/>
    <property type="match status" value="1"/>
</dbReference>
<name>A0A2H0DZ43_9BACT</name>
<comment type="caution">
    <text evidence="2">The sequence shown here is derived from an EMBL/GenBank/DDBJ whole genome shotgun (WGS) entry which is preliminary data.</text>
</comment>
<dbReference type="InterPro" id="IPR036867">
    <property type="entry name" value="R3H_dom_sf"/>
</dbReference>
<dbReference type="Gene3D" id="3.30.1370.50">
    <property type="entry name" value="R3H-like domain"/>
    <property type="match status" value="1"/>
</dbReference>
<gene>
    <name evidence="2" type="ORF">COW81_00225</name>
</gene>